<dbReference type="PANTHER" id="PTHR42938">
    <property type="entry name" value="FORMATE DEHYDROGENASE 1"/>
    <property type="match status" value="1"/>
</dbReference>
<accession>A0ABD1TJZ1</accession>
<dbReference type="AlphaFoldDB" id="A0ABD1TJZ1"/>
<name>A0ABD1TJZ1_9LAMI</name>
<gene>
    <name evidence="1" type="ORF">Adt_18632</name>
</gene>
<organism evidence="1 2">
    <name type="scientific">Abeliophyllum distichum</name>
    <dbReference type="NCBI Taxonomy" id="126358"/>
    <lineage>
        <taxon>Eukaryota</taxon>
        <taxon>Viridiplantae</taxon>
        <taxon>Streptophyta</taxon>
        <taxon>Embryophyta</taxon>
        <taxon>Tracheophyta</taxon>
        <taxon>Spermatophyta</taxon>
        <taxon>Magnoliopsida</taxon>
        <taxon>eudicotyledons</taxon>
        <taxon>Gunneridae</taxon>
        <taxon>Pentapetalae</taxon>
        <taxon>asterids</taxon>
        <taxon>lamiids</taxon>
        <taxon>Lamiales</taxon>
        <taxon>Oleaceae</taxon>
        <taxon>Forsythieae</taxon>
        <taxon>Abeliophyllum</taxon>
    </lineage>
</organism>
<proteinExistence type="predicted"/>
<keyword evidence="2" id="KW-1185">Reference proteome</keyword>
<sequence length="388" mass="43236">MIKNSLEVCVYGTFGCSGICGLRSCGSIDVPEGVWCEISSRKKENSYEMHSNGNVKDPGLQIIRHPSYQSSSKFSLPWFDIRVFYVRISNFRVDDSTPEFLTLHHIPLIPDTLLEVNGVRCSIESERVSCLLRRNRVDKKSEEATFVGTDSIRLNGSSRFEVFNKEELMLSGILEMSHANGSIGESNNLARWWSMNCESVMTAGTGFLKGKHIMVAESSSPTVEVYVAGCFSGTPIILTKTLQLNHAKKHKKGMLDMIPECESSDSHEDVASGHDLQVAEYRNYKPESEEDYDNLYWRRPEYIDGEDGELSWFNAGVRVGVGIGLGICLGIGIGVEAILEQLRHGMVDFQIAFSQVPSVSSRCPQNAPPAVFLTSITHKFFDRIGRSL</sequence>
<dbReference type="Proteomes" id="UP001604336">
    <property type="component" value="Unassembled WGS sequence"/>
</dbReference>
<dbReference type="PANTHER" id="PTHR42938:SF11">
    <property type="entry name" value="ERYTHRONATE-4-PHOSPHATE DEHYDROGENASE FAMILY PROTEIN"/>
    <property type="match status" value="1"/>
</dbReference>
<evidence type="ECO:0000313" key="2">
    <source>
        <dbReference type="Proteomes" id="UP001604336"/>
    </source>
</evidence>
<dbReference type="EMBL" id="JBFOLK010000005">
    <property type="protein sequence ID" value="KAL2513032.1"/>
    <property type="molecule type" value="Genomic_DNA"/>
</dbReference>
<reference evidence="2" key="1">
    <citation type="submission" date="2024-07" db="EMBL/GenBank/DDBJ databases">
        <title>Two chromosome-level genome assemblies of Korean endemic species Abeliophyllum distichum and Forsythia ovata (Oleaceae).</title>
        <authorList>
            <person name="Jang H."/>
        </authorList>
    </citation>
    <scope>NUCLEOTIDE SEQUENCE [LARGE SCALE GENOMIC DNA]</scope>
</reference>
<protein>
    <submittedName>
        <fullName evidence="1">Erythronate-4-phosphate dehydrogenase family protein</fullName>
    </submittedName>
</protein>
<evidence type="ECO:0000313" key="1">
    <source>
        <dbReference type="EMBL" id="KAL2513032.1"/>
    </source>
</evidence>
<comment type="caution">
    <text evidence="1">The sequence shown here is derived from an EMBL/GenBank/DDBJ whole genome shotgun (WGS) entry which is preliminary data.</text>
</comment>